<evidence type="ECO:0000256" key="2">
    <source>
        <dbReference type="SAM" id="SignalP"/>
    </source>
</evidence>
<reference evidence="3 4" key="1">
    <citation type="submission" date="2020-02" db="EMBL/GenBank/DDBJ databases">
        <title>Draft genome sequence of two Spirosoma agri KCTC 52727 and Spirosoma terrae KCTC 52035.</title>
        <authorList>
            <person name="Rojas J."/>
            <person name="Ambika Manirajan B."/>
            <person name="Ratering S."/>
            <person name="Suarez C."/>
            <person name="Schnell S."/>
        </authorList>
    </citation>
    <scope>NUCLEOTIDE SEQUENCE [LARGE SCALE GENOMIC DNA]</scope>
    <source>
        <strain evidence="3 4">KCTC 52727</strain>
    </source>
</reference>
<dbReference type="AlphaFoldDB" id="A0A6M0IM27"/>
<comment type="caution">
    <text evidence="3">The sequence shown here is derived from an EMBL/GenBank/DDBJ whole genome shotgun (WGS) entry which is preliminary data.</text>
</comment>
<dbReference type="Gene3D" id="1.25.40.10">
    <property type="entry name" value="Tetratricopeptide repeat domain"/>
    <property type="match status" value="2"/>
</dbReference>
<accession>A0A6M0IM27</accession>
<proteinExistence type="predicted"/>
<dbReference type="EMBL" id="JAAGNZ010000002">
    <property type="protein sequence ID" value="NEU68675.1"/>
    <property type="molecule type" value="Genomic_DNA"/>
</dbReference>
<dbReference type="Proteomes" id="UP000477386">
    <property type="component" value="Unassembled WGS sequence"/>
</dbReference>
<gene>
    <name evidence="3" type="ORF">GK091_17440</name>
</gene>
<protein>
    <submittedName>
        <fullName evidence="3">Tetratricopeptide repeat protein</fullName>
    </submittedName>
</protein>
<name>A0A6M0IM27_9BACT</name>
<keyword evidence="4" id="KW-1185">Reference proteome</keyword>
<sequence>MNVRMNLVQWSLVMLPILSLAQPKQLVTSARPTATRALSSTAATTERNTAKAESTASDSATPESAGSANTLPLFGERPKTAAQIDQEIHFLNDCDRNFASRPEASDFFAARGWDYVMKGDLDTAAHRFNLAWLLNAQNADAYWGLGVVCYQKDNTTDAIRMLKRGVAIADTNTVLMTDLATLQIKNYQDKADPSDLAEAEQYLQKSLAIGPALATSYQKLSLVNFLKTDYDKAWEYFHQAYTLDFSILDLTYLADLQAKRPDPKGVFK</sequence>
<dbReference type="RefSeq" id="WP_164042870.1">
    <property type="nucleotide sequence ID" value="NZ_JAAGNZ010000002.1"/>
</dbReference>
<feature type="chain" id="PRO_5027000558" evidence="2">
    <location>
        <begin position="22"/>
        <end position="268"/>
    </location>
</feature>
<evidence type="ECO:0000256" key="1">
    <source>
        <dbReference type="SAM" id="MobiDB-lite"/>
    </source>
</evidence>
<feature type="region of interest" description="Disordered" evidence="1">
    <location>
        <begin position="32"/>
        <end position="73"/>
    </location>
</feature>
<evidence type="ECO:0000313" key="4">
    <source>
        <dbReference type="Proteomes" id="UP000477386"/>
    </source>
</evidence>
<feature type="compositionally biased region" description="Polar residues" evidence="1">
    <location>
        <begin position="51"/>
        <end position="70"/>
    </location>
</feature>
<feature type="signal peptide" evidence="2">
    <location>
        <begin position="1"/>
        <end position="21"/>
    </location>
</feature>
<feature type="compositionally biased region" description="Low complexity" evidence="1">
    <location>
        <begin position="32"/>
        <end position="47"/>
    </location>
</feature>
<keyword evidence="2" id="KW-0732">Signal</keyword>
<dbReference type="SUPFAM" id="SSF48452">
    <property type="entry name" value="TPR-like"/>
    <property type="match status" value="1"/>
</dbReference>
<dbReference type="InterPro" id="IPR011990">
    <property type="entry name" value="TPR-like_helical_dom_sf"/>
</dbReference>
<evidence type="ECO:0000313" key="3">
    <source>
        <dbReference type="EMBL" id="NEU68675.1"/>
    </source>
</evidence>
<organism evidence="3 4">
    <name type="scientific">Spirosoma agri</name>
    <dbReference type="NCBI Taxonomy" id="1987381"/>
    <lineage>
        <taxon>Bacteria</taxon>
        <taxon>Pseudomonadati</taxon>
        <taxon>Bacteroidota</taxon>
        <taxon>Cytophagia</taxon>
        <taxon>Cytophagales</taxon>
        <taxon>Cytophagaceae</taxon>
        <taxon>Spirosoma</taxon>
    </lineage>
</organism>